<dbReference type="Gene3D" id="3.20.20.370">
    <property type="entry name" value="Glycoside hydrolase/deacetylase"/>
    <property type="match status" value="1"/>
</dbReference>
<dbReference type="InterPro" id="IPR011330">
    <property type="entry name" value="Glyco_hydro/deAcase_b/a-brl"/>
</dbReference>
<dbReference type="InterPro" id="IPR018695">
    <property type="entry name" value="DUF2194"/>
</dbReference>
<accession>A0A1I0RHN9</accession>
<evidence type="ECO:0008006" key="3">
    <source>
        <dbReference type="Google" id="ProtNLM"/>
    </source>
</evidence>
<name>A0A1I0RHN9_9BACT</name>
<reference evidence="2" key="1">
    <citation type="submission" date="2016-10" db="EMBL/GenBank/DDBJ databases">
        <authorList>
            <person name="Varghese N."/>
            <person name="Submissions S."/>
        </authorList>
    </citation>
    <scope>NUCLEOTIDE SEQUENCE [LARGE SCALE GENOMIC DNA]</scope>
    <source>
        <strain evidence="2">CGMCC 1.12402</strain>
    </source>
</reference>
<dbReference type="GeneID" id="99988248"/>
<dbReference type="STRING" id="1267423.SAMN05216290_3577"/>
<organism evidence="1 2">
    <name type="scientific">Roseivirga pacifica</name>
    <dbReference type="NCBI Taxonomy" id="1267423"/>
    <lineage>
        <taxon>Bacteria</taxon>
        <taxon>Pseudomonadati</taxon>
        <taxon>Bacteroidota</taxon>
        <taxon>Cytophagia</taxon>
        <taxon>Cytophagales</taxon>
        <taxon>Roseivirgaceae</taxon>
        <taxon>Roseivirga</taxon>
    </lineage>
</organism>
<gene>
    <name evidence="1" type="ORF">SAMN05216290_3577</name>
</gene>
<evidence type="ECO:0000313" key="2">
    <source>
        <dbReference type="Proteomes" id="UP000199437"/>
    </source>
</evidence>
<dbReference type="EMBL" id="FOIR01000004">
    <property type="protein sequence ID" value="SEW40332.1"/>
    <property type="molecule type" value="Genomic_DNA"/>
</dbReference>
<dbReference type="Pfam" id="PF09960">
    <property type="entry name" value="DUF2194"/>
    <property type="match status" value="1"/>
</dbReference>
<sequence length="1287" mass="148302">MIEREKNNTPVRSLLGLLVFALFACTSNQDDDASLEKADGGVGALVTYIVDNEHPLSQSTADLLSKAFDYTSIPYQERSITQVNSSKSFESSNRVIFINGTEGLKTDVKEALIAFVAKGGTLVFPSLNEDQKAGFLSGLKPDTNFSYDVEAAGIRFNSDLLPGMKGRAIYPKKQNFGFQAAQFSPALKVLATAINNPDYPVILEQRIGNGRVIHFNTNIPFEKQDRGLLFAAALRGLEGVQFPIANVSAIYIDDFPSPLYDMEMEPIKSEYGINQAEFVMNVWWPDMLRLSEKFSLPYTAYPCFNYDQLKEPPFTFHEWNLYKTKRQGKQVVGADWMTSQTLQNQFELAFHGYNHESLLKQVWEKPENIQDALEAVRKKWRVNGFGKFPTSYVPPSNYIDSTGLANLAQAMPELRYMASTYDGELWEGGDREYDVDPYEARFFDFPRVTSGYTFNDLKRYTHRSLQLFTGIWSHFIHPDDVFQTPDPNSTTAGDFEFRNKDNLHWKATVDGKKGMLPQWEEYLAEYVKLYPSQRFMRVTDAAKVTEDWRKTKYLYEQSGANLSVSKVSSNKWSNRNFFWKMYVAKQNEQRVQTTLEEKGLSYSKTPFFEGSLITIRTNQPELVFDSGDRLLANPIFSLEDVYGMVAEARADYYAEREELLTGAVVSEEVFVVEAPEVVTDSVEWYVANENLQAATDLLYKRLNEQAALDTATFNRYSTYLAYQEKPLEVWSYLEEVYSERSESLALAYLVHYLEQESYPNEVLNERWLYRQIKADPTNLGMINEYLTYFYDNQYQSSIEQILLRLNEMGPSAEAYALYIKYLIDFKPELLTTELDRKQPKDYPLLHNFANSIMYAFSDEGDIQQALLWADYASEASIMMKLQWWADLEAYNKMESVYKEYHQQNPNDVEPMRFVSNTFYDVGAYEKGALIAEEMAEVEEKENFRKRLNPDVIYFEPDVQKYLIVNTPSLFYADTLRRIERDLRYAENDAIEAITSFVEDNFNQSVWESSLLYHTKTKKLNQHSFSVNYSAVSDLVLDVPDPDNIDHSLYGLSYRYQTRENTDKPIFHATAGLMQDDVSNTFFHFGAGISKSGAKSFKSITYNYAPVKTGPAISKEIYWGELVGYYETGYDKFLQLSGSAVGTHYTTGALELAVTGRAYFNFNRDHKSRFSPFAEVFGSTANTVQENGNPFWMIDNRVYGGGGFAWTYGEDQTKKLYARIEGGYFLDSYTDSFLRLTGNFGFPIKEFTYVTGQFEFFNQALYYSNGFQIGLKHYFRRRKPYKYKPRDY</sequence>
<dbReference type="PROSITE" id="PS51257">
    <property type="entry name" value="PROKAR_LIPOPROTEIN"/>
    <property type="match status" value="1"/>
</dbReference>
<dbReference type="GO" id="GO:0005975">
    <property type="term" value="P:carbohydrate metabolic process"/>
    <property type="evidence" value="ECO:0007669"/>
    <property type="project" value="InterPro"/>
</dbReference>
<dbReference type="SUPFAM" id="SSF88713">
    <property type="entry name" value="Glycoside hydrolase/deacetylase"/>
    <property type="match status" value="1"/>
</dbReference>
<proteinExistence type="predicted"/>
<dbReference type="RefSeq" id="WP_090260407.1">
    <property type="nucleotide sequence ID" value="NZ_FOIR01000004.1"/>
</dbReference>
<protein>
    <recommendedName>
        <fullName evidence="3">DUF2194 domain-containing protein</fullName>
    </recommendedName>
</protein>
<keyword evidence="2" id="KW-1185">Reference proteome</keyword>
<evidence type="ECO:0000313" key="1">
    <source>
        <dbReference type="EMBL" id="SEW40332.1"/>
    </source>
</evidence>
<dbReference type="Proteomes" id="UP000199437">
    <property type="component" value="Unassembled WGS sequence"/>
</dbReference>
<dbReference type="OrthoDB" id="9761886at2"/>